<accession>A0A5A9X5U3</accession>
<protein>
    <submittedName>
        <fullName evidence="2">Cytochrome C</fullName>
    </submittedName>
</protein>
<dbReference type="OrthoDB" id="5405798at2"/>
<evidence type="ECO:0000313" key="3">
    <source>
        <dbReference type="Proteomes" id="UP000324298"/>
    </source>
</evidence>
<gene>
    <name evidence="2" type="ORF">ET418_17630</name>
</gene>
<evidence type="ECO:0000256" key="1">
    <source>
        <dbReference type="SAM" id="SignalP"/>
    </source>
</evidence>
<dbReference type="InterPro" id="IPR036280">
    <property type="entry name" value="Multihaem_cyt_sf"/>
</dbReference>
<organism evidence="2 3">
    <name type="scientific">Oryzomonas rubra</name>
    <dbReference type="NCBI Taxonomy" id="2509454"/>
    <lineage>
        <taxon>Bacteria</taxon>
        <taxon>Pseudomonadati</taxon>
        <taxon>Thermodesulfobacteriota</taxon>
        <taxon>Desulfuromonadia</taxon>
        <taxon>Geobacterales</taxon>
        <taxon>Geobacteraceae</taxon>
        <taxon>Oryzomonas</taxon>
    </lineage>
</organism>
<dbReference type="RefSeq" id="WP_149309897.1">
    <property type="nucleotide sequence ID" value="NZ_SRSD01000013.1"/>
</dbReference>
<sequence length="101" mass="11347">MGKRLVMPMIALLLYGMPSAVPAVAAPNPGPEVINLKMGVMVLPFQHRKHQKDLNNECFHCHTRESGKIDNWGKDTAHKICISCHDLYDKGPVECQQCHKK</sequence>
<comment type="caution">
    <text evidence="2">The sequence shown here is derived from an EMBL/GenBank/DDBJ whole genome shotgun (WGS) entry which is preliminary data.</text>
</comment>
<keyword evidence="3" id="KW-1185">Reference proteome</keyword>
<proteinExistence type="predicted"/>
<reference evidence="2 3" key="1">
    <citation type="submission" date="2019-04" db="EMBL/GenBank/DDBJ databases">
        <title>Geobacter ruber sp. nov., ferric-reducing bacteria isolated from paddy soil.</title>
        <authorList>
            <person name="Xu Z."/>
            <person name="Masuda Y."/>
            <person name="Itoh H."/>
            <person name="Senoo K."/>
        </authorList>
    </citation>
    <scope>NUCLEOTIDE SEQUENCE [LARGE SCALE GENOMIC DNA]</scope>
    <source>
        <strain evidence="2 3">Red88</strain>
    </source>
</reference>
<evidence type="ECO:0000313" key="2">
    <source>
        <dbReference type="EMBL" id="KAA0888033.1"/>
    </source>
</evidence>
<dbReference type="Gene3D" id="3.90.10.10">
    <property type="entry name" value="Cytochrome C3"/>
    <property type="match status" value="1"/>
</dbReference>
<dbReference type="EMBL" id="SRSD01000013">
    <property type="protein sequence ID" value="KAA0888033.1"/>
    <property type="molecule type" value="Genomic_DNA"/>
</dbReference>
<keyword evidence="1" id="KW-0732">Signal</keyword>
<dbReference type="SUPFAM" id="SSF48695">
    <property type="entry name" value="Multiheme cytochromes"/>
    <property type="match status" value="1"/>
</dbReference>
<feature type="chain" id="PRO_5023048202" evidence="1">
    <location>
        <begin position="26"/>
        <end position="101"/>
    </location>
</feature>
<dbReference type="CDD" id="cd08168">
    <property type="entry name" value="Cytochrom_C3"/>
    <property type="match status" value="1"/>
</dbReference>
<dbReference type="Proteomes" id="UP000324298">
    <property type="component" value="Unassembled WGS sequence"/>
</dbReference>
<dbReference type="AlphaFoldDB" id="A0A5A9X5U3"/>
<name>A0A5A9X5U3_9BACT</name>
<feature type="signal peptide" evidence="1">
    <location>
        <begin position="1"/>
        <end position="25"/>
    </location>
</feature>